<dbReference type="RefSeq" id="WP_305953344.1">
    <property type="nucleotide sequence ID" value="NC_025131.1"/>
</dbReference>
<dbReference type="AlphaFoldDB" id="A0A7G9AB78"/>
<organism evidence="1">
    <name type="scientific">Klebsiella pneumoniae</name>
    <dbReference type="NCBI Taxonomy" id="573"/>
    <lineage>
        <taxon>Bacteria</taxon>
        <taxon>Pseudomonadati</taxon>
        <taxon>Pseudomonadota</taxon>
        <taxon>Gammaproteobacteria</taxon>
        <taxon>Enterobacterales</taxon>
        <taxon>Enterobacteriaceae</taxon>
        <taxon>Klebsiella/Raoultella group</taxon>
        <taxon>Klebsiella</taxon>
        <taxon>Klebsiella pneumoniae complex</taxon>
    </lineage>
</organism>
<evidence type="ECO:0000313" key="1">
    <source>
        <dbReference type="EMBL" id="QNL34007.1"/>
    </source>
</evidence>
<geneLocation type="plasmid" evidence="1">
    <name>pKP25CA-KPC</name>
</geneLocation>
<protein>
    <submittedName>
        <fullName evidence="1">Uncharacterized protein</fullName>
    </submittedName>
</protein>
<keyword evidence="1" id="KW-0614">Plasmid</keyword>
<sequence length="97" mass="10674">MIQVGQYYFGDSGVKWVSFQLVLTPAYPRCYLRAPIVGAWPGLPEAVRNVDAEVRRGGRPMNADLSSYSRYSLWRGSGLPLGDNPSCSGLITSGRYT</sequence>
<reference evidence="1" key="1">
    <citation type="submission" date="2020-06" db="EMBL/GenBank/DDBJ databases">
        <title>High colonization rate and heterogeneity of carbapenemase-producing Enterobacteriaceae isolated from gull feces in Lisbon, Portugal.</title>
        <authorList>
            <person name="Fournier C."/>
            <person name="Aires de Sousa M."/>
            <person name="Lopes E."/>
            <person name="de Lencastre H."/>
            <person name="Nordmann P."/>
            <person name="Poirel L."/>
        </authorList>
    </citation>
    <scope>NUCLEOTIDE SEQUENCE</scope>
    <source>
        <strain evidence="1">25 CARB A</strain>
        <plasmid evidence="1">pKP25CA-KPC</plasmid>
    </source>
</reference>
<accession>A0A7G9AB78</accession>
<dbReference type="EMBL" id="MT571488">
    <property type="protein sequence ID" value="QNL34007.1"/>
    <property type="molecule type" value="Genomic_DNA"/>
</dbReference>
<proteinExistence type="predicted"/>
<name>A0A7G9AB78_KLEPN</name>